<feature type="compositionally biased region" description="Low complexity" evidence="1">
    <location>
        <begin position="687"/>
        <end position="702"/>
    </location>
</feature>
<feature type="compositionally biased region" description="Low complexity" evidence="1">
    <location>
        <begin position="401"/>
        <end position="421"/>
    </location>
</feature>
<feature type="compositionally biased region" description="Polar residues" evidence="1">
    <location>
        <begin position="579"/>
        <end position="598"/>
    </location>
</feature>
<feature type="region of interest" description="Disordered" evidence="1">
    <location>
        <begin position="492"/>
        <end position="902"/>
    </location>
</feature>
<proteinExistence type="predicted"/>
<keyword evidence="3" id="KW-1185">Reference proteome</keyword>
<feature type="compositionally biased region" description="Basic and acidic residues" evidence="1">
    <location>
        <begin position="735"/>
        <end position="752"/>
    </location>
</feature>
<feature type="region of interest" description="Disordered" evidence="1">
    <location>
        <begin position="300"/>
        <end position="338"/>
    </location>
</feature>
<evidence type="ECO:0000313" key="2">
    <source>
        <dbReference type="EMBL" id="RDX40370.1"/>
    </source>
</evidence>
<feature type="compositionally biased region" description="Low complexity" evidence="1">
    <location>
        <begin position="841"/>
        <end position="864"/>
    </location>
</feature>
<feature type="compositionally biased region" description="Basic and acidic residues" evidence="1">
    <location>
        <begin position="704"/>
        <end position="723"/>
    </location>
</feature>
<gene>
    <name evidence="2" type="ORF">OH76DRAFT_1423737</name>
</gene>
<feature type="compositionally biased region" description="Gly residues" evidence="1">
    <location>
        <begin position="532"/>
        <end position="543"/>
    </location>
</feature>
<name>A0A371CJC9_9APHY</name>
<sequence>MSAEAPRPSDIRCQGGMTWFRYRRQARMWAPENEWEEEEMVKAAQVRFTLVAQDKIALEWVNPQLCMAPTGEFAREADGLCFVPQGNAESVRVVLRMFNIYQSVLQTVPWKKMLAATKNTDCKKIVSALYSGTRGVVCAGYAVLVRLWSELAALGLTDPAMNMAALPTLEFAWVLQWAHEMLIANACAHARLDDPAMAENFRDGQWYRDPIEVLAENPNRNFWWQVAWGVSFQAARVDKSLVVNDANIFDPLMEKFIQESCTNIARAAEAQVNGPELAALKTCIEIAGIKPTEITHVIEGPQGEEAKAEGKRRKGKKTAKSSRGRKGKGKGRAVEEDEMDLEPVTAPMVMIPENKPKVPYRPEDFMPKRLKFGVGGGPAAPAAPALGVAAPPAQTGSQTVASAAPQRAAQAAPPLLPAQTQFDSEPQSANASLAPPMTIPAAGGQLQMAQAGSTQPAGGPGAPASSGPPVPYQFSAGAGNAAPGFDFGMGPSMGDVPARPPPWHARYRFSVPARPSRGGASPHGSSDNDLDLGGGSGYGGRYGGARHDSDSDNDNDYLPSKRRMGGGGLFAWQGGPLQQGPSQAGGSRSQAEVSSSTAIVGAIVPQPSWEIMQQEPEQGYEGEAEVNEVDEDEPEVDEVDEGEPEVDRHSPAPSGARRSSRRRGGMPPSAARGPSARRGPKGKPAPKGKQPAEASAPQAAPERSVARPKRETKAEQKKREQAERAAAGASVAPPKETKAAQKARQKAEREAAKLANKAPARMTSRQRALNEAEAMKRLAGSAQPLGQSAKRKEAPVELPVRQIRPRKDTASAPSGESDALRLIGDPPELEDSPLTQVPSDAEQPAAEQPATEQPATEQPAAEQQVGDDDEVQITGQSGTPRLDTPVRNGDGQGQIERGGGGVEVKRELLAENASDAFMEEGEAVMSGTRSLVALDELDLQLQSFGGG</sequence>
<evidence type="ECO:0000313" key="3">
    <source>
        <dbReference type="Proteomes" id="UP000256964"/>
    </source>
</evidence>
<evidence type="ECO:0000256" key="1">
    <source>
        <dbReference type="SAM" id="MobiDB-lite"/>
    </source>
</evidence>
<organism evidence="2 3">
    <name type="scientific">Lentinus brumalis</name>
    <dbReference type="NCBI Taxonomy" id="2498619"/>
    <lineage>
        <taxon>Eukaryota</taxon>
        <taxon>Fungi</taxon>
        <taxon>Dikarya</taxon>
        <taxon>Basidiomycota</taxon>
        <taxon>Agaricomycotina</taxon>
        <taxon>Agaricomycetes</taxon>
        <taxon>Polyporales</taxon>
        <taxon>Polyporaceae</taxon>
        <taxon>Lentinus</taxon>
    </lineage>
</organism>
<feature type="region of interest" description="Disordered" evidence="1">
    <location>
        <begin position="385"/>
        <end position="477"/>
    </location>
</feature>
<feature type="compositionally biased region" description="Acidic residues" evidence="1">
    <location>
        <begin position="618"/>
        <end position="644"/>
    </location>
</feature>
<dbReference type="AlphaFoldDB" id="A0A371CJC9"/>
<feature type="compositionally biased region" description="Gly residues" evidence="1">
    <location>
        <begin position="890"/>
        <end position="902"/>
    </location>
</feature>
<dbReference type="EMBL" id="KZ857560">
    <property type="protein sequence ID" value="RDX40370.1"/>
    <property type="molecule type" value="Genomic_DNA"/>
</dbReference>
<feature type="non-terminal residue" evidence="2">
    <location>
        <position position="1"/>
    </location>
</feature>
<feature type="compositionally biased region" description="Polar residues" evidence="1">
    <location>
        <begin position="422"/>
        <end position="431"/>
    </location>
</feature>
<protein>
    <submittedName>
        <fullName evidence="2">Uncharacterized protein</fullName>
    </submittedName>
</protein>
<accession>A0A371CJC9</accession>
<feature type="compositionally biased region" description="Basic residues" evidence="1">
    <location>
        <begin position="310"/>
        <end position="331"/>
    </location>
</feature>
<reference evidence="2 3" key="1">
    <citation type="journal article" date="2018" name="Biotechnol. Biofuels">
        <title>Integrative visual omics of the white-rot fungus Polyporus brumalis exposes the biotechnological potential of its oxidative enzymes for delignifying raw plant biomass.</title>
        <authorList>
            <person name="Miyauchi S."/>
            <person name="Rancon A."/>
            <person name="Drula E."/>
            <person name="Hage H."/>
            <person name="Chaduli D."/>
            <person name="Favel A."/>
            <person name="Grisel S."/>
            <person name="Henrissat B."/>
            <person name="Herpoel-Gimbert I."/>
            <person name="Ruiz-Duenas F.J."/>
            <person name="Chevret D."/>
            <person name="Hainaut M."/>
            <person name="Lin J."/>
            <person name="Wang M."/>
            <person name="Pangilinan J."/>
            <person name="Lipzen A."/>
            <person name="Lesage-Meessen L."/>
            <person name="Navarro D."/>
            <person name="Riley R."/>
            <person name="Grigoriev I.V."/>
            <person name="Zhou S."/>
            <person name="Raouche S."/>
            <person name="Rosso M.N."/>
        </authorList>
    </citation>
    <scope>NUCLEOTIDE SEQUENCE [LARGE SCALE GENOMIC DNA]</scope>
    <source>
        <strain evidence="2 3">BRFM 1820</strain>
    </source>
</reference>
<dbReference type="Proteomes" id="UP000256964">
    <property type="component" value="Unassembled WGS sequence"/>
</dbReference>
<feature type="compositionally biased region" description="Low complexity" evidence="1">
    <location>
        <begin position="441"/>
        <end position="465"/>
    </location>
</feature>